<dbReference type="GO" id="GO:0016757">
    <property type="term" value="F:glycosyltransferase activity"/>
    <property type="evidence" value="ECO:0007669"/>
    <property type="project" value="UniProtKB-KW"/>
</dbReference>
<keyword evidence="4 12" id="KW-0328">Glycosyltransferase</keyword>
<evidence type="ECO:0000313" key="15">
    <source>
        <dbReference type="Proteomes" id="UP001141650"/>
    </source>
</evidence>
<dbReference type="AlphaFoldDB" id="A0AA42BWL1"/>
<dbReference type="Pfam" id="PF00535">
    <property type="entry name" value="Glycos_transf_2"/>
    <property type="match status" value="1"/>
</dbReference>
<gene>
    <name evidence="13" type="ORF">BST11_14920</name>
    <name evidence="12" type="ORF">H7K38_02460</name>
</gene>
<dbReference type="InterPro" id="IPR050256">
    <property type="entry name" value="Glycosyltransferase_2"/>
</dbReference>
<evidence type="ECO:0000256" key="4">
    <source>
        <dbReference type="ARBA" id="ARBA00022676"/>
    </source>
</evidence>
<reference evidence="12" key="2">
    <citation type="submission" date="2020-07" db="EMBL/GenBank/DDBJ databases">
        <authorList>
            <person name="Pettersson B.M.F."/>
            <person name="Behra P.R.K."/>
            <person name="Ramesh M."/>
            <person name="Das S."/>
            <person name="Dasgupta S."/>
            <person name="Kirsebom L.A."/>
        </authorList>
    </citation>
    <scope>NUCLEOTIDE SEQUENCE</scope>
    <source>
        <strain evidence="12">CCUG 55640</strain>
    </source>
</reference>
<name>A0AA42BWL1_9MYCO</name>
<reference evidence="12" key="3">
    <citation type="journal article" date="2022" name="BMC Genomics">
        <title>Comparative genome analysis of mycobacteria focusing on tRNA and non-coding RNA.</title>
        <authorList>
            <person name="Behra P.R.K."/>
            <person name="Pettersson B.M.F."/>
            <person name="Ramesh M."/>
            <person name="Das S."/>
            <person name="Dasgupta S."/>
            <person name="Kirsebom L.A."/>
        </authorList>
    </citation>
    <scope>NUCLEOTIDE SEQUENCE</scope>
    <source>
        <strain evidence="12">CCUG 55640</strain>
    </source>
</reference>
<dbReference type="InterPro" id="IPR001173">
    <property type="entry name" value="Glyco_trans_2-like"/>
</dbReference>
<feature type="domain" description="Glycosyltransferase 2-like" evidence="11">
    <location>
        <begin position="47"/>
        <end position="153"/>
    </location>
</feature>
<evidence type="ECO:0000313" key="14">
    <source>
        <dbReference type="Proteomes" id="UP000192319"/>
    </source>
</evidence>
<keyword evidence="6" id="KW-0460">Magnesium</keyword>
<keyword evidence="14" id="KW-1185">Reference proteome</keyword>
<evidence type="ECO:0000256" key="3">
    <source>
        <dbReference type="ARBA" id="ARBA00006739"/>
    </source>
</evidence>
<protein>
    <recommendedName>
        <fullName evidence="8">Glucosyl-3-phosphoglycerate synthase</fullName>
        <ecNumber evidence="7">2.4.1.266</ecNumber>
    </recommendedName>
</protein>
<proteinExistence type="inferred from homology"/>
<dbReference type="Proteomes" id="UP000192319">
    <property type="component" value="Unassembled WGS sequence"/>
</dbReference>
<evidence type="ECO:0000313" key="12">
    <source>
        <dbReference type="EMBL" id="MCV7377516.1"/>
    </source>
</evidence>
<dbReference type="PANTHER" id="PTHR48090:SF10">
    <property type="entry name" value="GLUCOSYL-3-PHOSPHOGLYCERATE SYNTHASE"/>
    <property type="match status" value="1"/>
</dbReference>
<reference evidence="13 14" key="1">
    <citation type="submission" date="2017-02" db="EMBL/GenBank/DDBJ databases">
        <title>The new phylogeny of genus Mycobacterium.</title>
        <authorList>
            <person name="Tortoli E."/>
            <person name="Trovato A."/>
            <person name="Cirillo D.M."/>
        </authorList>
    </citation>
    <scope>NUCLEOTIDE SEQUENCE [LARGE SCALE GENOMIC DNA]</scope>
    <source>
        <strain evidence="13 14">DSM 45230</strain>
    </source>
</reference>
<keyword evidence="5 12" id="KW-0808">Transferase</keyword>
<comment type="catalytic activity">
    <reaction evidence="9">
        <text>(2R)-3-phosphoglycerate + UDP-alpha-D-glucose = (2R)-2-O-(alpha-D-glucopyranosyl)-3-phospho-glycerate + UDP + H(+)</text>
        <dbReference type="Rhea" id="RHEA:31319"/>
        <dbReference type="ChEBI" id="CHEBI:15378"/>
        <dbReference type="ChEBI" id="CHEBI:58223"/>
        <dbReference type="ChEBI" id="CHEBI:58272"/>
        <dbReference type="ChEBI" id="CHEBI:58885"/>
        <dbReference type="ChEBI" id="CHEBI:62600"/>
        <dbReference type="EC" id="2.4.1.266"/>
    </reaction>
    <physiologicalReaction direction="left-to-right" evidence="9">
        <dbReference type="Rhea" id="RHEA:31320"/>
    </physiologicalReaction>
</comment>
<comment type="caution">
    <text evidence="12">The sequence shown here is derived from an EMBL/GenBank/DDBJ whole genome shotgun (WGS) entry which is preliminary data.</text>
</comment>
<evidence type="ECO:0000313" key="13">
    <source>
        <dbReference type="EMBL" id="OQZ90001.1"/>
    </source>
</evidence>
<evidence type="ECO:0000256" key="5">
    <source>
        <dbReference type="ARBA" id="ARBA00022679"/>
    </source>
</evidence>
<sequence length="331" mass="34964">MTELVDLASEGVLAARPGDVWLSDRNWSRPAWTVGELQDAKAGRTISVVLPALNEEATVESVIESITPLVDGLVDELIVLDSGSTDDTEIRAIAAGARVVSREQALPEVPTRPGKGEALWRSLAATSGDIVVFVDSDLIDPHPMFVPWLVAPLLTGPPSRGVHLVKSFYRRPLTVGDADAGADATGGGRVTELVARPLLAALRPELGGILQPLGGEYAASRELLTSLPFAPGYGVEIGLLVDTFDRLGLDAIAQVNLGVRAHRNRPLAELGAMSRQVIATLLSRCGIPDSGVGLTQFFADGPDGSDLQAYTAHTAPVSLEDRPPMNGVRPR</sequence>
<evidence type="ECO:0000256" key="10">
    <source>
        <dbReference type="ARBA" id="ARBA00048997"/>
    </source>
</evidence>
<comment type="catalytic activity">
    <reaction evidence="10">
        <text>an NDP-alpha-D-glucose + (2R)-3-phosphoglycerate = (2R)-2-O-(alpha-D-glucopyranosyl)-3-phospho-glycerate + a ribonucleoside 5'-diphosphate + H(+)</text>
        <dbReference type="Rhea" id="RHEA:47244"/>
        <dbReference type="ChEBI" id="CHEBI:15378"/>
        <dbReference type="ChEBI" id="CHEBI:57930"/>
        <dbReference type="ChEBI" id="CHEBI:58272"/>
        <dbReference type="ChEBI" id="CHEBI:62600"/>
        <dbReference type="ChEBI" id="CHEBI:76533"/>
        <dbReference type="EC" id="2.4.1.266"/>
    </reaction>
    <physiologicalReaction direction="left-to-right" evidence="10">
        <dbReference type="Rhea" id="RHEA:47245"/>
    </physiologicalReaction>
</comment>
<organism evidence="12 15">
    <name type="scientific">Mycobacterium alsense</name>
    <dbReference type="NCBI Taxonomy" id="324058"/>
    <lineage>
        <taxon>Bacteria</taxon>
        <taxon>Bacillati</taxon>
        <taxon>Actinomycetota</taxon>
        <taxon>Actinomycetes</taxon>
        <taxon>Mycobacteriales</taxon>
        <taxon>Mycobacteriaceae</taxon>
        <taxon>Mycobacterium</taxon>
    </lineage>
</organism>
<dbReference type="InterPro" id="IPR029044">
    <property type="entry name" value="Nucleotide-diphossugar_trans"/>
</dbReference>
<evidence type="ECO:0000256" key="1">
    <source>
        <dbReference type="ARBA" id="ARBA00001936"/>
    </source>
</evidence>
<dbReference type="RefSeq" id="WP_083138698.1">
    <property type="nucleotide sequence ID" value="NZ_JACKVH010000006.1"/>
</dbReference>
<evidence type="ECO:0000256" key="2">
    <source>
        <dbReference type="ARBA" id="ARBA00001946"/>
    </source>
</evidence>
<comment type="similarity">
    <text evidence="3">Belongs to the glycosyltransferase 2 family.</text>
</comment>
<dbReference type="EC" id="2.4.1.266" evidence="7"/>
<accession>A0AA42BWL1</accession>
<dbReference type="SUPFAM" id="SSF53448">
    <property type="entry name" value="Nucleotide-diphospho-sugar transferases"/>
    <property type="match status" value="1"/>
</dbReference>
<dbReference type="PANTHER" id="PTHR48090">
    <property type="entry name" value="UNDECAPRENYL-PHOSPHATE 4-DEOXY-4-FORMAMIDO-L-ARABINOSE TRANSFERASE-RELATED"/>
    <property type="match status" value="1"/>
</dbReference>
<evidence type="ECO:0000256" key="7">
    <source>
        <dbReference type="ARBA" id="ARBA00039022"/>
    </source>
</evidence>
<dbReference type="Gene3D" id="3.90.550.10">
    <property type="entry name" value="Spore Coat Polysaccharide Biosynthesis Protein SpsA, Chain A"/>
    <property type="match status" value="1"/>
</dbReference>
<comment type="cofactor">
    <cofactor evidence="2">
        <name>Mg(2+)</name>
        <dbReference type="ChEBI" id="CHEBI:18420"/>
    </cofactor>
</comment>
<comment type="cofactor">
    <cofactor evidence="1">
        <name>Mn(2+)</name>
        <dbReference type="ChEBI" id="CHEBI:29035"/>
    </cofactor>
</comment>
<dbReference type="EMBL" id="MVHD01000024">
    <property type="protein sequence ID" value="OQZ90001.1"/>
    <property type="molecule type" value="Genomic_DNA"/>
</dbReference>
<dbReference type="EMBL" id="JACKVH010000006">
    <property type="protein sequence ID" value="MCV7377516.1"/>
    <property type="molecule type" value="Genomic_DNA"/>
</dbReference>
<evidence type="ECO:0000259" key="11">
    <source>
        <dbReference type="Pfam" id="PF00535"/>
    </source>
</evidence>
<dbReference type="Proteomes" id="UP001141650">
    <property type="component" value="Unassembled WGS sequence"/>
</dbReference>
<evidence type="ECO:0000256" key="9">
    <source>
        <dbReference type="ARBA" id="ARBA00048689"/>
    </source>
</evidence>
<evidence type="ECO:0000256" key="8">
    <source>
        <dbReference type="ARBA" id="ARBA00040894"/>
    </source>
</evidence>
<dbReference type="NCBIfam" id="NF010496">
    <property type="entry name" value="PRK13915.1"/>
    <property type="match status" value="1"/>
</dbReference>
<evidence type="ECO:0000256" key="6">
    <source>
        <dbReference type="ARBA" id="ARBA00022842"/>
    </source>
</evidence>